<keyword evidence="1" id="KW-0812">Transmembrane</keyword>
<dbReference type="Proteomes" id="UP001138500">
    <property type="component" value="Unassembled WGS sequence"/>
</dbReference>
<evidence type="ECO:0000313" key="3">
    <source>
        <dbReference type="Proteomes" id="UP001138500"/>
    </source>
</evidence>
<dbReference type="AlphaFoldDB" id="A0A9W7W2E2"/>
<feature type="non-terminal residue" evidence="2">
    <location>
        <position position="1"/>
    </location>
</feature>
<keyword evidence="1" id="KW-0472">Membrane</keyword>
<evidence type="ECO:0000313" key="2">
    <source>
        <dbReference type="EMBL" id="KAH9827767.1"/>
    </source>
</evidence>
<dbReference type="EMBL" id="RIBY02001859">
    <property type="protein sequence ID" value="KAH9827767.1"/>
    <property type="molecule type" value="Genomic_DNA"/>
</dbReference>
<reference evidence="2 3" key="2">
    <citation type="journal article" date="2021" name="Curr. Genet.">
        <title>Genetic response to nitrogen starvation in the aggressive Eucalyptus foliar pathogen Teratosphaeria destructans.</title>
        <authorList>
            <person name="Havenga M."/>
            <person name="Wingfield B.D."/>
            <person name="Wingfield M.J."/>
            <person name="Dreyer L.L."/>
            <person name="Roets F."/>
            <person name="Aylward J."/>
        </authorList>
    </citation>
    <scope>NUCLEOTIDE SEQUENCE [LARGE SCALE GENOMIC DNA]</scope>
    <source>
        <strain evidence="2">CMW44962</strain>
    </source>
</reference>
<evidence type="ECO:0000256" key="1">
    <source>
        <dbReference type="SAM" id="Phobius"/>
    </source>
</evidence>
<gene>
    <name evidence="2" type="ORF">Tdes44962_MAKER09614</name>
</gene>
<proteinExistence type="predicted"/>
<feature type="transmembrane region" description="Helical" evidence="1">
    <location>
        <begin position="20"/>
        <end position="38"/>
    </location>
</feature>
<reference evidence="2 3" key="1">
    <citation type="journal article" date="2018" name="IMA Fungus">
        <title>IMA Genome-F 10: Nine draft genome sequences of Claviceps purpurea s.lat., including C. arundinis, C. humidiphila, and C. cf. spartinae, pseudomolecules for the pitch canker pathogen Fusarium circinatum, draft genome of Davidsoniella eucalypti, Grosmannia galeiformis, Quambalaria eucalypti, and Teratosphaeria destructans.</title>
        <authorList>
            <person name="Wingfield B.D."/>
            <person name="Liu M."/>
            <person name="Nguyen H.D."/>
            <person name="Lane F.A."/>
            <person name="Morgan S.W."/>
            <person name="De Vos L."/>
            <person name="Wilken P.M."/>
            <person name="Duong T.A."/>
            <person name="Aylward J."/>
            <person name="Coetzee M.P."/>
            <person name="Dadej K."/>
            <person name="De Beer Z.W."/>
            <person name="Findlay W."/>
            <person name="Havenga M."/>
            <person name="Kolarik M."/>
            <person name="Menzies J.G."/>
            <person name="Naidoo K."/>
            <person name="Pochopski O."/>
            <person name="Shoukouhi P."/>
            <person name="Santana Q.C."/>
            <person name="Seifert K.A."/>
            <person name="Soal N."/>
            <person name="Steenkamp E.T."/>
            <person name="Tatham C.T."/>
            <person name="van der Nest M.A."/>
            <person name="Wingfield M.J."/>
        </authorList>
    </citation>
    <scope>NUCLEOTIDE SEQUENCE [LARGE SCALE GENOMIC DNA]</scope>
    <source>
        <strain evidence="2">CMW44962</strain>
    </source>
</reference>
<organism evidence="2 3">
    <name type="scientific">Teratosphaeria destructans</name>
    <dbReference type="NCBI Taxonomy" id="418781"/>
    <lineage>
        <taxon>Eukaryota</taxon>
        <taxon>Fungi</taxon>
        <taxon>Dikarya</taxon>
        <taxon>Ascomycota</taxon>
        <taxon>Pezizomycotina</taxon>
        <taxon>Dothideomycetes</taxon>
        <taxon>Dothideomycetidae</taxon>
        <taxon>Mycosphaerellales</taxon>
        <taxon>Teratosphaeriaceae</taxon>
        <taxon>Teratosphaeria</taxon>
    </lineage>
</organism>
<comment type="caution">
    <text evidence="2">The sequence shown here is derived from an EMBL/GenBank/DDBJ whole genome shotgun (WGS) entry which is preliminary data.</text>
</comment>
<name>A0A9W7W2E2_9PEZI</name>
<protein>
    <submittedName>
        <fullName evidence="2">Uncharacterized protein</fullName>
    </submittedName>
</protein>
<accession>A0A9W7W2E2</accession>
<keyword evidence="3" id="KW-1185">Reference proteome</keyword>
<keyword evidence="1" id="KW-1133">Transmembrane helix</keyword>
<sequence length="90" mass="9229">PAPVLSPATPHGRLRLARGVILPAVLLALAIAGAYALVSISVASSSSSSDNPTPTTTTRAWPGPVQAVYRAERVAGEGIAWQVVVERAES</sequence>